<keyword evidence="10" id="KW-1185">Reference proteome</keyword>
<keyword evidence="6" id="KW-0378">Hydrolase</keyword>
<reference evidence="9 10" key="1">
    <citation type="submission" date="2016-03" db="EMBL/GenBank/DDBJ databases">
        <title>Whole genome sequencing of Grifola frondosa 9006-11.</title>
        <authorList>
            <person name="Min B."/>
            <person name="Park H."/>
            <person name="Kim J.-G."/>
            <person name="Cho H."/>
            <person name="Oh Y.-L."/>
            <person name="Kong W.-S."/>
            <person name="Choi I.-G."/>
        </authorList>
    </citation>
    <scope>NUCLEOTIDE SEQUENCE [LARGE SCALE GENOMIC DNA]</scope>
    <source>
        <strain evidence="9 10">9006-11</strain>
    </source>
</reference>
<proteinExistence type="inferred from homology"/>
<evidence type="ECO:0000256" key="2">
    <source>
        <dbReference type="ARBA" id="ARBA00004173"/>
    </source>
</evidence>
<keyword evidence="5 9" id="KW-0255">Endonuclease</keyword>
<protein>
    <submittedName>
        <fullName evidence="9">Putative endonuclease LCL3</fullName>
    </submittedName>
</protein>
<evidence type="ECO:0000256" key="7">
    <source>
        <dbReference type="ARBA" id="ARBA00022837"/>
    </source>
</evidence>
<dbReference type="EMBL" id="LUGG01000005">
    <property type="protein sequence ID" value="OBZ74521.1"/>
    <property type="molecule type" value="Genomic_DNA"/>
</dbReference>
<dbReference type="Gene3D" id="2.40.50.90">
    <property type="match status" value="1"/>
</dbReference>
<keyword evidence="4" id="KW-0540">Nuclease</keyword>
<sequence>MYDLMKMSPSTDLKDQTISIRMAGVDAPEGSHFGRPAQAFAQESLAWLKSHAEGKTVYCQLTRRDQYGRIVAIPCLKPRLLPGFLATGKCLSLEMLRAGWVEVYEQAGAEYGRWGKDEFLRIQAEAQAARRGIWKYGVNIESAAEYKRRYAAATEVEPPSKTVTSAKKASKRSLLRRFLPWSR</sequence>
<evidence type="ECO:0000256" key="5">
    <source>
        <dbReference type="ARBA" id="ARBA00022759"/>
    </source>
</evidence>
<evidence type="ECO:0000313" key="10">
    <source>
        <dbReference type="Proteomes" id="UP000092993"/>
    </source>
</evidence>
<gene>
    <name evidence="9" type="primary">LCL3</name>
    <name evidence="9" type="ORF">A0H81_05177</name>
</gene>
<dbReference type="AlphaFoldDB" id="A0A1C7MC41"/>
<organism evidence="9 10">
    <name type="scientific">Grifola frondosa</name>
    <name type="common">Maitake</name>
    <name type="synonym">Polyporus frondosus</name>
    <dbReference type="NCBI Taxonomy" id="5627"/>
    <lineage>
        <taxon>Eukaryota</taxon>
        <taxon>Fungi</taxon>
        <taxon>Dikarya</taxon>
        <taxon>Basidiomycota</taxon>
        <taxon>Agaricomycotina</taxon>
        <taxon>Agaricomycetes</taxon>
        <taxon>Polyporales</taxon>
        <taxon>Grifolaceae</taxon>
        <taxon>Grifola</taxon>
    </lineage>
</organism>
<dbReference type="InterPro" id="IPR016071">
    <property type="entry name" value="Staphylococal_nuclease_OB-fold"/>
</dbReference>
<evidence type="ECO:0000256" key="1">
    <source>
        <dbReference type="ARBA" id="ARBA00004167"/>
    </source>
</evidence>
<comment type="subcellular location">
    <subcellularLocation>
        <location evidence="1">Membrane</location>
        <topology evidence="1">Single-pass membrane protein</topology>
    </subcellularLocation>
    <subcellularLocation>
        <location evidence="2">Mitochondrion</location>
    </subcellularLocation>
</comment>
<dbReference type="GO" id="GO:0016787">
    <property type="term" value="F:hydrolase activity"/>
    <property type="evidence" value="ECO:0007669"/>
    <property type="project" value="UniProtKB-KW"/>
</dbReference>
<dbReference type="GO" id="GO:0004519">
    <property type="term" value="F:endonuclease activity"/>
    <property type="evidence" value="ECO:0007669"/>
    <property type="project" value="UniProtKB-KW"/>
</dbReference>
<dbReference type="SUPFAM" id="SSF50199">
    <property type="entry name" value="Staphylococcal nuclease"/>
    <property type="match status" value="1"/>
</dbReference>
<dbReference type="GO" id="GO:0016020">
    <property type="term" value="C:membrane"/>
    <property type="evidence" value="ECO:0007669"/>
    <property type="project" value="UniProtKB-SubCell"/>
</dbReference>
<dbReference type="OrthoDB" id="430293at2759"/>
<dbReference type="Proteomes" id="UP000092993">
    <property type="component" value="Unassembled WGS sequence"/>
</dbReference>
<dbReference type="PROSITE" id="PS50830">
    <property type="entry name" value="TNASE_3"/>
    <property type="match status" value="1"/>
</dbReference>
<dbReference type="Pfam" id="PF00565">
    <property type="entry name" value="SNase"/>
    <property type="match status" value="1"/>
</dbReference>
<comment type="similarity">
    <text evidence="3">Belongs to the LCL3 family.</text>
</comment>
<dbReference type="PANTHER" id="PTHR12302:SF3">
    <property type="entry name" value="SERINE_THREONINE-PROTEIN KINASE 31"/>
    <property type="match status" value="1"/>
</dbReference>
<comment type="caution">
    <text evidence="9">The sequence shown here is derived from an EMBL/GenBank/DDBJ whole genome shotgun (WGS) entry which is preliminary data.</text>
</comment>
<dbReference type="PANTHER" id="PTHR12302">
    <property type="entry name" value="EBNA2 BINDING PROTEIN P100"/>
    <property type="match status" value="1"/>
</dbReference>
<accession>A0A1C7MC41</accession>
<dbReference type="InterPro" id="IPR035437">
    <property type="entry name" value="SNase_OB-fold_sf"/>
</dbReference>
<dbReference type="SMART" id="SM00318">
    <property type="entry name" value="SNc"/>
    <property type="match status" value="1"/>
</dbReference>
<evidence type="ECO:0000259" key="8">
    <source>
        <dbReference type="PROSITE" id="PS50830"/>
    </source>
</evidence>
<evidence type="ECO:0000256" key="6">
    <source>
        <dbReference type="ARBA" id="ARBA00022801"/>
    </source>
</evidence>
<dbReference type="GO" id="GO:0005739">
    <property type="term" value="C:mitochondrion"/>
    <property type="evidence" value="ECO:0007669"/>
    <property type="project" value="UniProtKB-SubCell"/>
</dbReference>
<name>A0A1C7MC41_GRIFR</name>
<dbReference type="STRING" id="5627.A0A1C7MC41"/>
<evidence type="ECO:0000256" key="4">
    <source>
        <dbReference type="ARBA" id="ARBA00022722"/>
    </source>
</evidence>
<keyword evidence="7" id="KW-0106">Calcium</keyword>
<evidence type="ECO:0000256" key="3">
    <source>
        <dbReference type="ARBA" id="ARBA00005435"/>
    </source>
</evidence>
<feature type="domain" description="TNase-like" evidence="8">
    <location>
        <begin position="1"/>
        <end position="136"/>
    </location>
</feature>
<evidence type="ECO:0000313" key="9">
    <source>
        <dbReference type="EMBL" id="OBZ74521.1"/>
    </source>
</evidence>